<keyword evidence="3 4" id="KW-0067">ATP-binding</keyword>
<dbReference type="PANTHER" id="PTHR21621:SF2">
    <property type="entry name" value="COENZYME GAMMA-F420-2:ALPHA-L-GLUTAMATE LIGASE"/>
    <property type="match status" value="1"/>
</dbReference>
<accession>A0A7C1IHB0</accession>
<sequence length="282" mass="31161">MNINYDVIIVADVIRLEEKRLLEEAQNAGLRVLLLNLSSKGFRIGEERLAPYALIRSISMYRSLYSASFLEASGYRAINSSLSILLAGDKALSLPLFFKSGIPIPPTYLALSPETAIGYMTSRRKPLIDKPPIGSWGRLVSIIDSDITAKIVVEHREEIPSPQMKAHLIQDYVQINGEDIRCFVVRGDVVACMKRKAPPGEWRTNVAIGAQTEPFTPTDTVTEISVKAVETIKADYGSVDIGVDKITGEHYLFEVNGVPEFKGLEKTTKANIAKAIIDVVKR</sequence>
<dbReference type="InterPro" id="IPR004666">
    <property type="entry name" value="Rp_bS6_RimK/Lys_biosynth_LsyX"/>
</dbReference>
<dbReference type="PANTHER" id="PTHR21621">
    <property type="entry name" value="RIBOSOMAL PROTEIN S6 MODIFICATION PROTEIN"/>
    <property type="match status" value="1"/>
</dbReference>
<evidence type="ECO:0000256" key="4">
    <source>
        <dbReference type="PROSITE-ProRule" id="PRU00409"/>
    </source>
</evidence>
<evidence type="ECO:0000313" key="6">
    <source>
        <dbReference type="EMBL" id="HDS10133.1"/>
    </source>
</evidence>
<dbReference type="Gene3D" id="3.30.470.20">
    <property type="entry name" value="ATP-grasp fold, B domain"/>
    <property type="match status" value="1"/>
</dbReference>
<organism evidence="6">
    <name type="scientific">Fervidicoccus fontis</name>
    <dbReference type="NCBI Taxonomy" id="683846"/>
    <lineage>
        <taxon>Archaea</taxon>
        <taxon>Thermoproteota</taxon>
        <taxon>Thermoprotei</taxon>
        <taxon>Fervidicoccales</taxon>
        <taxon>Fervidicoccaceae</taxon>
        <taxon>Fervidicoccus</taxon>
    </lineage>
</organism>
<dbReference type="Pfam" id="PF22626">
    <property type="entry name" value="LysX_preATP_grasp"/>
    <property type="match status" value="1"/>
</dbReference>
<protein>
    <submittedName>
        <fullName evidence="6">RimK family alpha-L-glutamate ligase</fullName>
    </submittedName>
</protein>
<evidence type="ECO:0000259" key="5">
    <source>
        <dbReference type="PROSITE" id="PS50975"/>
    </source>
</evidence>
<dbReference type="NCBIfam" id="TIGR00768">
    <property type="entry name" value="rimK_fam"/>
    <property type="match status" value="1"/>
</dbReference>
<dbReference type="GO" id="GO:0005524">
    <property type="term" value="F:ATP binding"/>
    <property type="evidence" value="ECO:0007669"/>
    <property type="project" value="UniProtKB-UniRule"/>
</dbReference>
<keyword evidence="1" id="KW-0479">Metal-binding</keyword>
<keyword evidence="2 4" id="KW-0547">Nucleotide-binding</keyword>
<dbReference type="Gene3D" id="3.30.1490.20">
    <property type="entry name" value="ATP-grasp fold, A domain"/>
    <property type="match status" value="1"/>
</dbReference>
<dbReference type="InterPro" id="IPR013815">
    <property type="entry name" value="ATP_grasp_subdomain_1"/>
</dbReference>
<dbReference type="SUPFAM" id="SSF56059">
    <property type="entry name" value="Glutathione synthetase ATP-binding domain-like"/>
    <property type="match status" value="1"/>
</dbReference>
<dbReference type="PROSITE" id="PS50975">
    <property type="entry name" value="ATP_GRASP"/>
    <property type="match status" value="1"/>
</dbReference>
<dbReference type="InterPro" id="IPR013651">
    <property type="entry name" value="ATP-grasp_RimK-type"/>
</dbReference>
<dbReference type="GO" id="GO:0005737">
    <property type="term" value="C:cytoplasm"/>
    <property type="evidence" value="ECO:0007669"/>
    <property type="project" value="TreeGrafter"/>
</dbReference>
<dbReference type="Gene3D" id="3.40.50.20">
    <property type="match status" value="1"/>
</dbReference>
<dbReference type="InterPro" id="IPR016185">
    <property type="entry name" value="PreATP-grasp_dom_sf"/>
</dbReference>
<proteinExistence type="predicted"/>
<feature type="domain" description="ATP-grasp" evidence="5">
    <location>
        <begin position="94"/>
        <end position="281"/>
    </location>
</feature>
<dbReference type="EMBL" id="DSDY01000025">
    <property type="protein sequence ID" value="HDS10133.1"/>
    <property type="molecule type" value="Genomic_DNA"/>
</dbReference>
<dbReference type="GO" id="GO:0043774">
    <property type="term" value="F:coenzyme F420-2 alpha-glutamyl ligase activity"/>
    <property type="evidence" value="ECO:0007669"/>
    <property type="project" value="TreeGrafter"/>
</dbReference>
<dbReference type="InterPro" id="IPR011761">
    <property type="entry name" value="ATP-grasp"/>
</dbReference>
<keyword evidence="6" id="KW-0436">Ligase</keyword>
<evidence type="ECO:0000256" key="2">
    <source>
        <dbReference type="ARBA" id="ARBA00022741"/>
    </source>
</evidence>
<dbReference type="InterPro" id="IPR054562">
    <property type="entry name" value="LysX/ArgX_preATP_grasp"/>
</dbReference>
<comment type="caution">
    <text evidence="6">The sequence shown here is derived from an EMBL/GenBank/DDBJ whole genome shotgun (WGS) entry which is preliminary data.</text>
</comment>
<reference evidence="6" key="1">
    <citation type="journal article" date="2020" name="mSystems">
        <title>Genome- and Community-Level Interaction Insights into Carbon Utilization and Element Cycling Functions of Hydrothermarchaeota in Hydrothermal Sediment.</title>
        <authorList>
            <person name="Zhou Z."/>
            <person name="Liu Y."/>
            <person name="Xu W."/>
            <person name="Pan J."/>
            <person name="Luo Z.H."/>
            <person name="Li M."/>
        </authorList>
    </citation>
    <scope>NUCLEOTIDE SEQUENCE [LARGE SCALE GENOMIC DNA]</scope>
    <source>
        <strain evidence="6">SpSt-123</strain>
    </source>
</reference>
<dbReference type="Pfam" id="PF08443">
    <property type="entry name" value="RimK"/>
    <property type="match status" value="1"/>
</dbReference>
<name>A0A7C1IHB0_9CREN</name>
<dbReference type="AlphaFoldDB" id="A0A7C1IHB0"/>
<dbReference type="GO" id="GO:0046872">
    <property type="term" value="F:metal ion binding"/>
    <property type="evidence" value="ECO:0007669"/>
    <property type="project" value="UniProtKB-KW"/>
</dbReference>
<dbReference type="SUPFAM" id="SSF52440">
    <property type="entry name" value="PreATP-grasp domain"/>
    <property type="match status" value="1"/>
</dbReference>
<evidence type="ECO:0000256" key="1">
    <source>
        <dbReference type="ARBA" id="ARBA00022723"/>
    </source>
</evidence>
<evidence type="ECO:0000256" key="3">
    <source>
        <dbReference type="ARBA" id="ARBA00022840"/>
    </source>
</evidence>
<gene>
    <name evidence="6" type="ORF">ENO04_00695</name>
</gene>